<keyword evidence="3" id="KW-1185">Reference proteome</keyword>
<evidence type="ECO:0000313" key="3">
    <source>
        <dbReference type="Proteomes" id="UP000829196"/>
    </source>
</evidence>
<dbReference type="EMBL" id="JAGYWB010000019">
    <property type="protein sequence ID" value="KAI0488453.1"/>
    <property type="molecule type" value="Genomic_DNA"/>
</dbReference>
<reference evidence="2" key="1">
    <citation type="journal article" date="2022" name="Front. Genet.">
        <title>Chromosome-Scale Assembly of the Dendrobium nobile Genome Provides Insights Into the Molecular Mechanism of the Biosynthesis of the Medicinal Active Ingredient of Dendrobium.</title>
        <authorList>
            <person name="Xu Q."/>
            <person name="Niu S.-C."/>
            <person name="Li K.-L."/>
            <person name="Zheng P.-J."/>
            <person name="Zhang X.-J."/>
            <person name="Jia Y."/>
            <person name="Liu Y."/>
            <person name="Niu Y.-X."/>
            <person name="Yu L.-H."/>
            <person name="Chen D.-F."/>
            <person name="Zhang G.-Q."/>
        </authorList>
    </citation>
    <scope>NUCLEOTIDE SEQUENCE</scope>
    <source>
        <tissue evidence="2">Leaf</tissue>
    </source>
</reference>
<comment type="caution">
    <text evidence="2">The sequence shown here is derived from an EMBL/GenBank/DDBJ whole genome shotgun (WGS) entry which is preliminary data.</text>
</comment>
<feature type="region of interest" description="Disordered" evidence="1">
    <location>
        <begin position="56"/>
        <end position="75"/>
    </location>
</feature>
<gene>
    <name evidence="2" type="ORF">KFK09_028285</name>
</gene>
<feature type="compositionally biased region" description="Polar residues" evidence="1">
    <location>
        <begin position="1"/>
        <end position="13"/>
    </location>
</feature>
<feature type="region of interest" description="Disordered" evidence="1">
    <location>
        <begin position="1"/>
        <end position="21"/>
    </location>
</feature>
<sequence length="75" mass="8087">MDNPESNVSNEQHSVAPVPSESMMQLTTVIAQVMGDAQSKLAGSKEEEADKHLQTFHKLRPPLFKGAVGPQAAED</sequence>
<name>A0A8T3A708_DENNO</name>
<dbReference type="OrthoDB" id="10325965at2759"/>
<protein>
    <submittedName>
        <fullName evidence="2">Uncharacterized protein</fullName>
    </submittedName>
</protein>
<evidence type="ECO:0000256" key="1">
    <source>
        <dbReference type="SAM" id="MobiDB-lite"/>
    </source>
</evidence>
<proteinExistence type="predicted"/>
<organism evidence="2 3">
    <name type="scientific">Dendrobium nobile</name>
    <name type="common">Orchid</name>
    <dbReference type="NCBI Taxonomy" id="94219"/>
    <lineage>
        <taxon>Eukaryota</taxon>
        <taxon>Viridiplantae</taxon>
        <taxon>Streptophyta</taxon>
        <taxon>Embryophyta</taxon>
        <taxon>Tracheophyta</taxon>
        <taxon>Spermatophyta</taxon>
        <taxon>Magnoliopsida</taxon>
        <taxon>Liliopsida</taxon>
        <taxon>Asparagales</taxon>
        <taxon>Orchidaceae</taxon>
        <taxon>Epidendroideae</taxon>
        <taxon>Malaxideae</taxon>
        <taxon>Dendrobiinae</taxon>
        <taxon>Dendrobium</taxon>
    </lineage>
</organism>
<accession>A0A8T3A708</accession>
<dbReference type="Proteomes" id="UP000829196">
    <property type="component" value="Unassembled WGS sequence"/>
</dbReference>
<evidence type="ECO:0000313" key="2">
    <source>
        <dbReference type="EMBL" id="KAI0488453.1"/>
    </source>
</evidence>
<dbReference type="AlphaFoldDB" id="A0A8T3A708"/>